<name>A0MDY7_ARATH</name>
<protein>
    <submittedName>
        <fullName evidence="1">Uncharacterized protein</fullName>
    </submittedName>
</protein>
<accession>A0MDY7</accession>
<feature type="non-terminal residue" evidence="1">
    <location>
        <position position="71"/>
    </location>
</feature>
<organism evidence="1">
    <name type="scientific">Arabidopsis thaliana</name>
    <name type="common">Mouse-ear cress</name>
    <dbReference type="NCBI Taxonomy" id="3702"/>
    <lineage>
        <taxon>Eukaryota</taxon>
        <taxon>Viridiplantae</taxon>
        <taxon>Streptophyta</taxon>
        <taxon>Embryophyta</taxon>
        <taxon>Tracheophyta</taxon>
        <taxon>Spermatophyta</taxon>
        <taxon>Magnoliopsida</taxon>
        <taxon>eudicotyledons</taxon>
        <taxon>Gunneridae</taxon>
        <taxon>Pentapetalae</taxon>
        <taxon>rosids</taxon>
        <taxon>malvids</taxon>
        <taxon>Brassicales</taxon>
        <taxon>Brassicaceae</taxon>
        <taxon>Camelineae</taxon>
        <taxon>Arabidopsis</taxon>
    </lineage>
</organism>
<dbReference type="EMBL" id="DQ652753">
    <property type="protein sequence ID" value="ABK28089.1"/>
    <property type="molecule type" value="Genomic_DNA"/>
</dbReference>
<reference evidence="1" key="1">
    <citation type="submission" date="2006-05" db="EMBL/GenBank/DDBJ databases">
        <title>Simultaneous high-throughput recombinational cloning of open reading frames in closed and open configurations.</title>
        <authorList>
            <person name="Underwood B.A."/>
            <person name="Vanderhaeghen R."/>
            <person name="Whitford R."/>
            <person name="Town C.D."/>
            <person name="Hilson P."/>
        </authorList>
    </citation>
    <scope>NUCLEOTIDE SEQUENCE</scope>
</reference>
<proteinExistence type="predicted"/>
<dbReference type="ExpressionAtlas" id="A0MDY7">
    <property type="expression patterns" value="baseline and differential"/>
</dbReference>
<dbReference type="AlphaFoldDB" id="A0MDY7"/>
<evidence type="ECO:0000313" key="1">
    <source>
        <dbReference type="EMBL" id="ABK28089.1"/>
    </source>
</evidence>
<sequence length="71" mass="7821">MGRDLPPIQNWTAMAITVGGVRRDACRGVQLPDAWLGGVPSLNTCQHLKIRILISTVKITLVLYFGRFPMG</sequence>